<gene>
    <name evidence="1" type="ORF">EG028_27195</name>
</gene>
<dbReference type="AlphaFoldDB" id="A0A3N4M9J8"/>
<comment type="caution">
    <text evidence="1">The sequence shown here is derived from an EMBL/GenBank/DDBJ whole genome shotgun (WGS) entry which is preliminary data.</text>
</comment>
<name>A0A3N4M9J8_9BACT</name>
<proteinExistence type="predicted"/>
<sequence length="63" mass="7208">MDFGFLSNGKFNVVRLQCAEEKRLRVPSNAKGADETLIGYFNRYTSPFLKLPVMQEMEHVIGN</sequence>
<accession>A0A3N4M9J8</accession>
<keyword evidence="2" id="KW-1185">Reference proteome</keyword>
<reference evidence="2" key="1">
    <citation type="submission" date="2018-11" db="EMBL/GenBank/DDBJ databases">
        <title>Chitinophaga lutea sp.nov., isolate from arsenic contaminated soil.</title>
        <authorList>
            <person name="Zong Y."/>
        </authorList>
    </citation>
    <scope>NUCLEOTIDE SEQUENCE [LARGE SCALE GENOMIC DNA]</scope>
    <source>
        <strain evidence="2">YLT18</strain>
    </source>
</reference>
<evidence type="ECO:0000313" key="2">
    <source>
        <dbReference type="Proteomes" id="UP000279089"/>
    </source>
</evidence>
<evidence type="ECO:0000313" key="1">
    <source>
        <dbReference type="EMBL" id="RPD37997.1"/>
    </source>
</evidence>
<organism evidence="1 2">
    <name type="scientific">Chitinophaga barathri</name>
    <dbReference type="NCBI Taxonomy" id="1647451"/>
    <lineage>
        <taxon>Bacteria</taxon>
        <taxon>Pseudomonadati</taxon>
        <taxon>Bacteroidota</taxon>
        <taxon>Chitinophagia</taxon>
        <taxon>Chitinophagales</taxon>
        <taxon>Chitinophagaceae</taxon>
        <taxon>Chitinophaga</taxon>
    </lineage>
</organism>
<dbReference type="EMBL" id="RMBX01000020">
    <property type="protein sequence ID" value="RPD37997.1"/>
    <property type="molecule type" value="Genomic_DNA"/>
</dbReference>
<protein>
    <submittedName>
        <fullName evidence="1">Uncharacterized protein</fullName>
    </submittedName>
</protein>
<dbReference type="Proteomes" id="UP000279089">
    <property type="component" value="Unassembled WGS sequence"/>
</dbReference>